<gene>
    <name evidence="3" type="ORF">L210DRAFT_859486</name>
</gene>
<feature type="compositionally biased region" description="Low complexity" evidence="2">
    <location>
        <begin position="216"/>
        <end position="234"/>
    </location>
</feature>
<evidence type="ECO:0000313" key="3">
    <source>
        <dbReference type="EMBL" id="KAF8440472.1"/>
    </source>
</evidence>
<feature type="coiled-coil region" evidence="1">
    <location>
        <begin position="372"/>
        <end position="553"/>
    </location>
</feature>
<feature type="compositionally biased region" description="Acidic residues" evidence="2">
    <location>
        <begin position="340"/>
        <end position="349"/>
    </location>
</feature>
<feature type="region of interest" description="Disordered" evidence="2">
    <location>
        <begin position="89"/>
        <end position="356"/>
    </location>
</feature>
<protein>
    <submittedName>
        <fullName evidence="3">Uncharacterized protein</fullName>
    </submittedName>
</protein>
<feature type="compositionally biased region" description="Polar residues" evidence="2">
    <location>
        <begin position="300"/>
        <end position="312"/>
    </location>
</feature>
<feature type="compositionally biased region" description="Basic residues" evidence="2">
    <location>
        <begin position="136"/>
        <end position="149"/>
    </location>
</feature>
<dbReference type="PANTHER" id="PTHR23159">
    <property type="entry name" value="CENTROSOMAL PROTEIN 2"/>
    <property type="match status" value="1"/>
</dbReference>
<feature type="region of interest" description="Disordered" evidence="2">
    <location>
        <begin position="708"/>
        <end position="770"/>
    </location>
</feature>
<feature type="compositionally biased region" description="Acidic residues" evidence="2">
    <location>
        <begin position="597"/>
        <end position="621"/>
    </location>
</feature>
<reference evidence="3" key="2">
    <citation type="journal article" date="2020" name="Nat. Commun.">
        <title>Large-scale genome sequencing of mycorrhizal fungi provides insights into the early evolution of symbiotic traits.</title>
        <authorList>
            <person name="Miyauchi S."/>
            <person name="Kiss E."/>
            <person name="Kuo A."/>
            <person name="Drula E."/>
            <person name="Kohler A."/>
            <person name="Sanchez-Garcia M."/>
            <person name="Morin E."/>
            <person name="Andreopoulos B."/>
            <person name="Barry K.W."/>
            <person name="Bonito G."/>
            <person name="Buee M."/>
            <person name="Carver A."/>
            <person name="Chen C."/>
            <person name="Cichocki N."/>
            <person name="Clum A."/>
            <person name="Culley D."/>
            <person name="Crous P.W."/>
            <person name="Fauchery L."/>
            <person name="Girlanda M."/>
            <person name="Hayes R.D."/>
            <person name="Keri Z."/>
            <person name="LaButti K."/>
            <person name="Lipzen A."/>
            <person name="Lombard V."/>
            <person name="Magnuson J."/>
            <person name="Maillard F."/>
            <person name="Murat C."/>
            <person name="Nolan M."/>
            <person name="Ohm R.A."/>
            <person name="Pangilinan J."/>
            <person name="Pereira M.F."/>
            <person name="Perotto S."/>
            <person name="Peter M."/>
            <person name="Pfister S."/>
            <person name="Riley R."/>
            <person name="Sitrit Y."/>
            <person name="Stielow J.B."/>
            <person name="Szollosi G."/>
            <person name="Zifcakova L."/>
            <person name="Stursova M."/>
            <person name="Spatafora J.W."/>
            <person name="Tedersoo L."/>
            <person name="Vaario L.M."/>
            <person name="Yamada A."/>
            <person name="Yan M."/>
            <person name="Wang P."/>
            <person name="Xu J."/>
            <person name="Bruns T."/>
            <person name="Baldrian P."/>
            <person name="Vilgalys R."/>
            <person name="Dunand C."/>
            <person name="Henrissat B."/>
            <person name="Grigoriev I.V."/>
            <person name="Hibbett D."/>
            <person name="Nagy L.G."/>
            <person name="Martin F.M."/>
        </authorList>
    </citation>
    <scope>NUCLEOTIDE SEQUENCE</scope>
    <source>
        <strain evidence="3">BED1</strain>
    </source>
</reference>
<keyword evidence="1" id="KW-0175">Coiled coil</keyword>
<dbReference type="AlphaFoldDB" id="A0AAD4BUI9"/>
<accession>A0AAD4BUI9</accession>
<sequence length="950" mass="103795">GRNRDSMHDIEQDLIRIFSSHPMSRLNQAQESTIPADALPDVFREFSDLYNDVDLLTDSEMEMLRVLLASNPGIEVTPQVLLQFIAERTKNSPRESPGKSQSLEQSSPRYSRESPDDSPQEGSDGGESDDVTFTNHRGRRPFARGKTKSRSSSQNSVGTSRIPSRPPSVPPKTPLQSGPPSAFDSSKRQRTTPLSSTAPSSWAKRPAPASRRRSVDGSSSRDSSDNESSVTSPSAWGRSPGRTRAPSNPTTPSSAATSPNSVSFASPPFARPHSRAASQPLNSIGFHYATPDRGRDASMSPGSMSPDTSIDQSFDYPRGGTDAFMDSISSLPMPRRPDSETDSDSEDESSLGLVLDRSATSSMISLEPLDRVDALQKANAELSRKLIEADRALQNKLTEHDDDLEEMQARLEELKSELTATKREEKELRAKERVTSTQMTALESEIAKLQKSLENARISYQSLQKQYQEQCAESERYRNTLRRRDQELKDLQDISALQALEVQKYLREHDSYEERLAQLEAELAHAQQAYAQLDEQKQENLMLKETIDRMRFEMDEMRNLNAMGAGSGSGTGSASGSVGKSLGAELMGKMGGQWGMDGEEEDEEEGLDLDGEDGQDTEGEEEDVIQTIITRKKRVRCEALTFEETKEYADASTQYYASEHTSVCAMQTEPEPQIPAATFGVQTETPSTSLAIQTEPEPLPIPRITASIEVQTEAPEPERTPEADIESELSRSPSPIEEESLASSSSTVLPPTPKGGHTHSDLPPSYSQIVSSDPFETLQKWHHGLQLPISGLPSGISDDAAEEWRSLKAELGVECAVIDQIVDASTKTGTRPNSHKNNKFYNIYNTYVYGGDKDGSGGSAGGGSFGLNIAKQLLFCMGASACMYLAMGPYIAAQYTPVGGATYYDRAAWSSFNTMQAPGEGFGYDGTSALWNIVGRVGYGAARIAGGWPT</sequence>
<evidence type="ECO:0000313" key="4">
    <source>
        <dbReference type="Proteomes" id="UP001194468"/>
    </source>
</evidence>
<dbReference type="PANTHER" id="PTHR23159:SF60">
    <property type="entry name" value="SPINDLE ASSEMBLY ABNORMAL PROTEIN 4"/>
    <property type="match status" value="1"/>
</dbReference>
<evidence type="ECO:0000256" key="2">
    <source>
        <dbReference type="SAM" id="MobiDB-lite"/>
    </source>
</evidence>
<keyword evidence="4" id="KW-1185">Reference proteome</keyword>
<feature type="compositionally biased region" description="Polar residues" evidence="2">
    <location>
        <begin position="98"/>
        <end position="109"/>
    </location>
</feature>
<proteinExistence type="predicted"/>
<feature type="region of interest" description="Disordered" evidence="2">
    <location>
        <begin position="595"/>
        <end position="621"/>
    </location>
</feature>
<feature type="non-terminal residue" evidence="3">
    <location>
        <position position="950"/>
    </location>
</feature>
<feature type="compositionally biased region" description="Pro residues" evidence="2">
    <location>
        <begin position="164"/>
        <end position="173"/>
    </location>
</feature>
<reference evidence="3" key="1">
    <citation type="submission" date="2019-10" db="EMBL/GenBank/DDBJ databases">
        <authorList>
            <consortium name="DOE Joint Genome Institute"/>
            <person name="Kuo A."/>
            <person name="Miyauchi S."/>
            <person name="Kiss E."/>
            <person name="Drula E."/>
            <person name="Kohler A."/>
            <person name="Sanchez-Garcia M."/>
            <person name="Andreopoulos B."/>
            <person name="Barry K.W."/>
            <person name="Bonito G."/>
            <person name="Buee M."/>
            <person name="Carver A."/>
            <person name="Chen C."/>
            <person name="Cichocki N."/>
            <person name="Clum A."/>
            <person name="Culley D."/>
            <person name="Crous P.W."/>
            <person name="Fauchery L."/>
            <person name="Girlanda M."/>
            <person name="Hayes R."/>
            <person name="Keri Z."/>
            <person name="LaButti K."/>
            <person name="Lipzen A."/>
            <person name="Lombard V."/>
            <person name="Magnuson J."/>
            <person name="Maillard F."/>
            <person name="Morin E."/>
            <person name="Murat C."/>
            <person name="Nolan M."/>
            <person name="Ohm R."/>
            <person name="Pangilinan J."/>
            <person name="Pereira M."/>
            <person name="Perotto S."/>
            <person name="Peter M."/>
            <person name="Riley R."/>
            <person name="Sitrit Y."/>
            <person name="Stielow B."/>
            <person name="Szollosi G."/>
            <person name="Zifcakova L."/>
            <person name="Stursova M."/>
            <person name="Spatafora J.W."/>
            <person name="Tedersoo L."/>
            <person name="Vaario L.-M."/>
            <person name="Yamada A."/>
            <person name="Yan M."/>
            <person name="Wang P."/>
            <person name="Xu J."/>
            <person name="Bruns T."/>
            <person name="Baldrian P."/>
            <person name="Vilgalys R."/>
            <person name="Henrissat B."/>
            <person name="Grigoriev I.V."/>
            <person name="Hibbett D."/>
            <person name="Nagy L.G."/>
            <person name="Martin F.M."/>
        </authorList>
    </citation>
    <scope>NUCLEOTIDE SEQUENCE</scope>
    <source>
        <strain evidence="3">BED1</strain>
    </source>
</reference>
<name>A0AAD4BUI9_BOLED</name>
<feature type="compositionally biased region" description="Low complexity" evidence="2">
    <location>
        <begin position="242"/>
        <end position="261"/>
    </location>
</feature>
<comment type="caution">
    <text evidence="3">The sequence shown here is derived from an EMBL/GenBank/DDBJ whole genome shotgun (WGS) entry which is preliminary data.</text>
</comment>
<evidence type="ECO:0000256" key="1">
    <source>
        <dbReference type="SAM" id="Coils"/>
    </source>
</evidence>
<dbReference type="Proteomes" id="UP001194468">
    <property type="component" value="Unassembled WGS sequence"/>
</dbReference>
<feature type="compositionally biased region" description="Low complexity" evidence="2">
    <location>
        <begin position="198"/>
        <end position="209"/>
    </location>
</feature>
<organism evidence="3 4">
    <name type="scientific">Boletus edulis BED1</name>
    <dbReference type="NCBI Taxonomy" id="1328754"/>
    <lineage>
        <taxon>Eukaryota</taxon>
        <taxon>Fungi</taxon>
        <taxon>Dikarya</taxon>
        <taxon>Basidiomycota</taxon>
        <taxon>Agaricomycotina</taxon>
        <taxon>Agaricomycetes</taxon>
        <taxon>Agaricomycetidae</taxon>
        <taxon>Boletales</taxon>
        <taxon>Boletineae</taxon>
        <taxon>Boletaceae</taxon>
        <taxon>Boletoideae</taxon>
        <taxon>Boletus</taxon>
    </lineage>
</organism>
<feature type="compositionally biased region" description="Acidic residues" evidence="2">
    <location>
        <begin position="116"/>
        <end position="130"/>
    </location>
</feature>
<dbReference type="EMBL" id="WHUW01000012">
    <property type="protein sequence ID" value="KAF8440472.1"/>
    <property type="molecule type" value="Genomic_DNA"/>
</dbReference>